<protein>
    <recommendedName>
        <fullName evidence="3">Gingipain domain-containing protein</fullName>
    </recommendedName>
</protein>
<keyword evidence="1" id="KW-0732">Signal</keyword>
<dbReference type="Pfam" id="PF10092">
    <property type="entry name" value="DUF2330"/>
    <property type="match status" value="1"/>
</dbReference>
<evidence type="ECO:0000313" key="2">
    <source>
        <dbReference type="EMBL" id="SLM18547.1"/>
    </source>
</evidence>
<dbReference type="InterPro" id="IPR019283">
    <property type="entry name" value="DUF2330"/>
</dbReference>
<gene>
    <name evidence="2" type="ORF">SPIRO4BDMA_50062</name>
</gene>
<dbReference type="AlphaFoldDB" id="A0A3P3XQM8"/>
<accession>A0A3P3XQM8</accession>
<evidence type="ECO:0000256" key="1">
    <source>
        <dbReference type="SAM" id="SignalP"/>
    </source>
</evidence>
<name>A0A3P3XQM8_9SPIR</name>
<sequence>MKYTKYGAFLLVLCIGAVPDLFADKGQMWPVPVNLSEPSQNAIIFHNRKEEILVLGTELQADHQVDILEFIPFPSEPKVSIAQGNPFEAAEMLIKNKGLEFVEYSKGLAGPSPVSIVFEGRLGPHDVTIVQIRDISGFADWTHAFFMNKGIVVAASLDAATANAADYMRRGFTYFVFDYVHLSANSGAIAPLVYQFKSKQLYYPFKTSNITGNEGTANLILILPGSLGLLQDHSDIKALQRVSSSLFNWDLSSSAKLYPREIADIVPGAHDFFGDQKIYLQVLRYSGPYYFEDDLLFDMTDIAPFAYKHVLYTPDYGNPLGGNYSLVGNLSKDELADIAEAYKLGANTWFFDPDILSLIQ</sequence>
<reference evidence="2" key="1">
    <citation type="submission" date="2017-02" db="EMBL/GenBank/DDBJ databases">
        <authorList>
            <person name="Regsiter A."/>
            <person name="William W."/>
        </authorList>
    </citation>
    <scope>NUCLEOTIDE SEQUENCE</scope>
    <source>
        <strain evidence="2">BdmA 4</strain>
    </source>
</reference>
<feature type="chain" id="PRO_5018136425" description="Gingipain domain-containing protein" evidence="1">
    <location>
        <begin position="24"/>
        <end position="360"/>
    </location>
</feature>
<organism evidence="2">
    <name type="scientific">uncultured spirochete</name>
    <dbReference type="NCBI Taxonomy" id="156406"/>
    <lineage>
        <taxon>Bacteria</taxon>
        <taxon>Pseudomonadati</taxon>
        <taxon>Spirochaetota</taxon>
        <taxon>Spirochaetia</taxon>
        <taxon>Spirochaetales</taxon>
        <taxon>environmental samples</taxon>
    </lineage>
</organism>
<dbReference type="EMBL" id="FWDO01000005">
    <property type="protein sequence ID" value="SLM18547.1"/>
    <property type="molecule type" value="Genomic_DNA"/>
</dbReference>
<proteinExistence type="predicted"/>
<evidence type="ECO:0008006" key="3">
    <source>
        <dbReference type="Google" id="ProtNLM"/>
    </source>
</evidence>
<feature type="signal peptide" evidence="1">
    <location>
        <begin position="1"/>
        <end position="23"/>
    </location>
</feature>